<keyword evidence="3" id="KW-1185">Reference proteome</keyword>
<dbReference type="GO" id="GO:0016853">
    <property type="term" value="F:isomerase activity"/>
    <property type="evidence" value="ECO:0007669"/>
    <property type="project" value="UniProtKB-KW"/>
</dbReference>
<evidence type="ECO:0000259" key="1">
    <source>
        <dbReference type="Pfam" id="PF13145"/>
    </source>
</evidence>
<dbReference type="PANTHER" id="PTHR47245">
    <property type="entry name" value="PEPTIDYLPROLYL ISOMERASE"/>
    <property type="match status" value="1"/>
</dbReference>
<evidence type="ECO:0000313" key="2">
    <source>
        <dbReference type="EMBL" id="MCZ8510981.1"/>
    </source>
</evidence>
<sequence length="360" mass="40853">MKRQKRKKWIVFGILCFIFIATFLAAVLKAPRSQDSSDIALINGEPINEREFQMVLQEQKAGVLQYFHDTYHITVNGQSWTTPINGEIPIDVAKTRAMKAMIGIKMQQILMKTEGITDNISYSHFLSQLEKENARRKATVAAGKPIYGPQVFDASTYYPYLFSNQVIALKQKLVAKEWHASDEQLQDYYNSVKEKAFRIADNVSVQQLTIDYGGNSAENFGDKAEDLKSALSKLEQDPTNGDKMDRAEAYAKKVGWSVKQDEEVYTVQDMRGLSEENYGLAEAVSTLKPGKISQPIFFGTAAHIIKVLDRKAMGYQNFNEVKDNVRQRYVDTQYAGLVDQLSGQAKVVLNRKLYDRLQMQ</sequence>
<dbReference type="InterPro" id="IPR050245">
    <property type="entry name" value="PrsA_foldase"/>
</dbReference>
<dbReference type="InterPro" id="IPR027304">
    <property type="entry name" value="Trigger_fact/SurA_dom_sf"/>
</dbReference>
<dbReference type="SUPFAM" id="SSF109998">
    <property type="entry name" value="Triger factor/SurA peptide-binding domain-like"/>
    <property type="match status" value="1"/>
</dbReference>
<dbReference type="Proteomes" id="UP001527882">
    <property type="component" value="Unassembled WGS sequence"/>
</dbReference>
<accession>A0ABT4Q2E5</accession>
<reference evidence="2 3" key="1">
    <citation type="submission" date="2022-12" db="EMBL/GenBank/DDBJ databases">
        <title>Draft genome sequence of Paenibacillus sp. dW9.</title>
        <authorList>
            <person name="Choi E.-W."/>
            <person name="Kim D.-U."/>
        </authorList>
    </citation>
    <scope>NUCLEOTIDE SEQUENCE [LARGE SCALE GENOMIC DNA]</scope>
    <source>
        <strain evidence="3">dW9</strain>
    </source>
</reference>
<organism evidence="2 3">
    <name type="scientific">Paenibacillus gyeongsangnamensis</name>
    <dbReference type="NCBI Taxonomy" id="3388067"/>
    <lineage>
        <taxon>Bacteria</taxon>
        <taxon>Bacillati</taxon>
        <taxon>Bacillota</taxon>
        <taxon>Bacilli</taxon>
        <taxon>Bacillales</taxon>
        <taxon>Paenibacillaceae</taxon>
        <taxon>Paenibacillus</taxon>
    </lineage>
</organism>
<protein>
    <submittedName>
        <fullName evidence="2">Peptidyl-prolyl cis-trans isomerase</fullName>
    </submittedName>
</protein>
<dbReference type="PANTHER" id="PTHR47245:SF2">
    <property type="entry name" value="PEPTIDYL-PROLYL CIS-TRANS ISOMERASE HP_0175-RELATED"/>
    <property type="match status" value="1"/>
</dbReference>
<comment type="caution">
    <text evidence="2">The sequence shown here is derived from an EMBL/GenBank/DDBJ whole genome shotgun (WGS) entry which is preliminary data.</text>
</comment>
<dbReference type="InterPro" id="IPR000297">
    <property type="entry name" value="PPIase_PpiC"/>
</dbReference>
<dbReference type="Gene3D" id="3.10.50.40">
    <property type="match status" value="1"/>
</dbReference>
<dbReference type="EMBL" id="JAQAGZ010000001">
    <property type="protein sequence ID" value="MCZ8510981.1"/>
    <property type="molecule type" value="Genomic_DNA"/>
</dbReference>
<dbReference type="RefSeq" id="WP_269879354.1">
    <property type="nucleotide sequence ID" value="NZ_JAQAGZ010000001.1"/>
</dbReference>
<gene>
    <name evidence="2" type="ORF">O9H85_00725</name>
</gene>
<proteinExistence type="predicted"/>
<name>A0ABT4Q2E5_9BACL</name>
<dbReference type="InterPro" id="IPR046357">
    <property type="entry name" value="PPIase_dom_sf"/>
</dbReference>
<keyword evidence="2" id="KW-0413">Isomerase</keyword>
<dbReference type="Pfam" id="PF13145">
    <property type="entry name" value="Rotamase_2"/>
    <property type="match status" value="1"/>
</dbReference>
<feature type="domain" description="PpiC" evidence="1">
    <location>
        <begin position="181"/>
        <end position="323"/>
    </location>
</feature>
<evidence type="ECO:0000313" key="3">
    <source>
        <dbReference type="Proteomes" id="UP001527882"/>
    </source>
</evidence>